<dbReference type="Pfam" id="PF01565">
    <property type="entry name" value="FAD_binding_4"/>
    <property type="match status" value="1"/>
</dbReference>
<keyword evidence="4" id="KW-0560">Oxidoreductase</keyword>
<keyword evidence="7" id="KW-1185">Reference proteome</keyword>
<dbReference type="Gene3D" id="3.30.43.10">
    <property type="entry name" value="Uridine Diphospho-n-acetylenolpyruvylglucosamine Reductase, domain 2"/>
    <property type="match status" value="1"/>
</dbReference>
<dbReference type="GO" id="GO:0071949">
    <property type="term" value="F:FAD binding"/>
    <property type="evidence" value="ECO:0007669"/>
    <property type="project" value="InterPro"/>
</dbReference>
<dbReference type="InterPro" id="IPR016166">
    <property type="entry name" value="FAD-bd_PCMH"/>
</dbReference>
<evidence type="ECO:0000256" key="1">
    <source>
        <dbReference type="ARBA" id="ARBA00005466"/>
    </source>
</evidence>
<reference evidence="6" key="1">
    <citation type="journal article" date="2020" name="Stud. Mycol.">
        <title>101 Dothideomycetes genomes: a test case for predicting lifestyles and emergence of pathogens.</title>
        <authorList>
            <person name="Haridas S."/>
            <person name="Albert R."/>
            <person name="Binder M."/>
            <person name="Bloem J."/>
            <person name="Labutti K."/>
            <person name="Salamov A."/>
            <person name="Andreopoulos B."/>
            <person name="Baker S."/>
            <person name="Barry K."/>
            <person name="Bills G."/>
            <person name="Bluhm B."/>
            <person name="Cannon C."/>
            <person name="Castanera R."/>
            <person name="Culley D."/>
            <person name="Daum C."/>
            <person name="Ezra D."/>
            <person name="Gonzalez J."/>
            <person name="Henrissat B."/>
            <person name="Kuo A."/>
            <person name="Liang C."/>
            <person name="Lipzen A."/>
            <person name="Lutzoni F."/>
            <person name="Magnuson J."/>
            <person name="Mondo S."/>
            <person name="Nolan M."/>
            <person name="Ohm R."/>
            <person name="Pangilinan J."/>
            <person name="Park H.-J."/>
            <person name="Ramirez L."/>
            <person name="Alfaro M."/>
            <person name="Sun H."/>
            <person name="Tritt A."/>
            <person name="Yoshinaga Y."/>
            <person name="Zwiers L.-H."/>
            <person name="Turgeon B."/>
            <person name="Goodwin S."/>
            <person name="Spatafora J."/>
            <person name="Crous P."/>
            <person name="Grigoriev I."/>
        </authorList>
    </citation>
    <scope>NUCLEOTIDE SEQUENCE</scope>
    <source>
        <strain evidence="6">CBS 627.86</strain>
    </source>
</reference>
<dbReference type="Proteomes" id="UP000799770">
    <property type="component" value="Unassembled WGS sequence"/>
</dbReference>
<protein>
    <recommendedName>
        <fullName evidence="5">FAD-binding PCMH-type domain-containing protein</fullName>
    </recommendedName>
</protein>
<evidence type="ECO:0000313" key="6">
    <source>
        <dbReference type="EMBL" id="KAF2121074.1"/>
    </source>
</evidence>
<accession>A0A6A5ZQ12</accession>
<dbReference type="InterPro" id="IPR016169">
    <property type="entry name" value="FAD-bd_PCMH_sub2"/>
</dbReference>
<dbReference type="Gene3D" id="3.40.462.20">
    <property type="match status" value="1"/>
</dbReference>
<evidence type="ECO:0000259" key="5">
    <source>
        <dbReference type="PROSITE" id="PS51387"/>
    </source>
</evidence>
<proteinExistence type="inferred from homology"/>
<dbReference type="InterPro" id="IPR050416">
    <property type="entry name" value="FAD-linked_Oxidoreductase"/>
</dbReference>
<dbReference type="InterPro" id="IPR036318">
    <property type="entry name" value="FAD-bd_PCMH-like_sf"/>
</dbReference>
<feature type="domain" description="FAD-binding PCMH-type" evidence="5">
    <location>
        <begin position="94"/>
        <end position="266"/>
    </location>
</feature>
<name>A0A6A5ZQ12_9PLEO</name>
<dbReference type="PANTHER" id="PTHR42973">
    <property type="entry name" value="BINDING OXIDOREDUCTASE, PUTATIVE (AFU_ORTHOLOGUE AFUA_1G17690)-RELATED"/>
    <property type="match status" value="1"/>
</dbReference>
<dbReference type="GO" id="GO:0016491">
    <property type="term" value="F:oxidoreductase activity"/>
    <property type="evidence" value="ECO:0007669"/>
    <property type="project" value="UniProtKB-KW"/>
</dbReference>
<dbReference type="EMBL" id="ML977312">
    <property type="protein sequence ID" value="KAF2121074.1"/>
    <property type="molecule type" value="Genomic_DNA"/>
</dbReference>
<evidence type="ECO:0000313" key="7">
    <source>
        <dbReference type="Proteomes" id="UP000799770"/>
    </source>
</evidence>
<evidence type="ECO:0000256" key="4">
    <source>
        <dbReference type="ARBA" id="ARBA00023002"/>
    </source>
</evidence>
<dbReference type="InterPro" id="IPR016167">
    <property type="entry name" value="FAD-bd_PCMH_sub1"/>
</dbReference>
<dbReference type="PANTHER" id="PTHR42973:SF54">
    <property type="entry name" value="FAD-BINDING PCMH-TYPE DOMAIN-CONTAINING PROTEIN"/>
    <property type="match status" value="1"/>
</dbReference>
<evidence type="ECO:0000256" key="3">
    <source>
        <dbReference type="ARBA" id="ARBA00022827"/>
    </source>
</evidence>
<sequence length="523" mass="56548">MSETAVTKHLTADFIASLNTLLAQLDLNDAKEKELKQLLTQKEGTINSLGEKSDQASSVIGLIVQICEIVFGENFIREAGAIQQQVAKSWTQTCHLPAAGIITPQSSKDVSKTLRILTTGHVPFAIRSGGHCPNPGFSSVDGSGILIDLSALSQVSISEDKKIASVGPGADWGKVVDFLDEHDVTVLGARSPQIGVGGLLLGGGISHFTPEYGFACDMLVKAEVVLADGSVITASHTEHTDLFRALKGGGPNFGIVSRFYLSTVPIKNIWYESNAYAPDQAHAILDAFAKFQEQDDPKAALIISLRTQVGIVAFVYSAPEEKPKAFDMFYDIPVLAPGVPATLGTVKQLSAITGALSATPPARHDYRAASSKLDAGLYREVYDFWLAKATPICAETGAEATFVPQHIPKSIVERSKKNGGNAMGLEEIDQHWWTSIMTWNDPAHDDLVRGIGIETTQKWEELSKARGSHLPFLYMNDASRDQNPLATYSNESLEKLKEVAKKYDPEGVFQKLQQGGFLLSKVP</sequence>
<dbReference type="OrthoDB" id="2151789at2759"/>
<dbReference type="SUPFAM" id="SSF56176">
    <property type="entry name" value="FAD-binding/transporter-associated domain-like"/>
    <property type="match status" value="1"/>
</dbReference>
<gene>
    <name evidence="6" type="ORF">BDV96DRAFT_640484</name>
</gene>
<comment type="similarity">
    <text evidence="1">Belongs to the oxygen-dependent FAD-linked oxidoreductase family.</text>
</comment>
<dbReference type="AlphaFoldDB" id="A0A6A5ZQ12"/>
<keyword evidence="2" id="KW-0285">Flavoprotein</keyword>
<keyword evidence="3" id="KW-0274">FAD</keyword>
<dbReference type="InterPro" id="IPR006094">
    <property type="entry name" value="Oxid_FAD_bind_N"/>
</dbReference>
<dbReference type="PROSITE" id="PS51387">
    <property type="entry name" value="FAD_PCMH"/>
    <property type="match status" value="1"/>
</dbReference>
<organism evidence="6 7">
    <name type="scientific">Lophiotrema nucula</name>
    <dbReference type="NCBI Taxonomy" id="690887"/>
    <lineage>
        <taxon>Eukaryota</taxon>
        <taxon>Fungi</taxon>
        <taxon>Dikarya</taxon>
        <taxon>Ascomycota</taxon>
        <taxon>Pezizomycotina</taxon>
        <taxon>Dothideomycetes</taxon>
        <taxon>Pleosporomycetidae</taxon>
        <taxon>Pleosporales</taxon>
        <taxon>Lophiotremataceae</taxon>
        <taxon>Lophiotrema</taxon>
    </lineage>
</organism>
<evidence type="ECO:0000256" key="2">
    <source>
        <dbReference type="ARBA" id="ARBA00022630"/>
    </source>
</evidence>
<dbReference type="Gene3D" id="3.30.465.10">
    <property type="match status" value="1"/>
</dbReference>